<gene>
    <name evidence="2" type="ORF">ElP_48150</name>
</gene>
<dbReference type="Pfam" id="PF01243">
    <property type="entry name" value="PNPOx_N"/>
    <property type="match status" value="1"/>
</dbReference>
<dbReference type="SUPFAM" id="SSF50475">
    <property type="entry name" value="FMN-binding split barrel"/>
    <property type="match status" value="1"/>
</dbReference>
<dbReference type="InterPro" id="IPR012349">
    <property type="entry name" value="Split_barrel_FMN-bd"/>
</dbReference>
<dbReference type="EMBL" id="CP036426">
    <property type="protein sequence ID" value="QDV36885.1"/>
    <property type="molecule type" value="Genomic_DNA"/>
</dbReference>
<dbReference type="RefSeq" id="WP_145278646.1">
    <property type="nucleotide sequence ID" value="NZ_CP036426.1"/>
</dbReference>
<name>A0A518H7U9_9BACT</name>
<dbReference type="Proteomes" id="UP000317835">
    <property type="component" value="Chromosome"/>
</dbReference>
<protein>
    <submittedName>
        <fullName evidence="2">Pyridoxamine 5'-phosphate oxidase</fullName>
    </submittedName>
</protein>
<dbReference type="Gene3D" id="2.30.110.10">
    <property type="entry name" value="Electron Transport, Fmn-binding Protein, Chain A"/>
    <property type="match status" value="1"/>
</dbReference>
<accession>A0A518H7U9</accession>
<reference evidence="2 3" key="1">
    <citation type="submission" date="2019-02" db="EMBL/GenBank/DDBJ databases">
        <title>Deep-cultivation of Planctomycetes and their phenomic and genomic characterization uncovers novel biology.</title>
        <authorList>
            <person name="Wiegand S."/>
            <person name="Jogler M."/>
            <person name="Boedeker C."/>
            <person name="Pinto D."/>
            <person name="Vollmers J."/>
            <person name="Rivas-Marin E."/>
            <person name="Kohn T."/>
            <person name="Peeters S.H."/>
            <person name="Heuer A."/>
            <person name="Rast P."/>
            <person name="Oberbeckmann S."/>
            <person name="Bunk B."/>
            <person name="Jeske O."/>
            <person name="Meyerdierks A."/>
            <person name="Storesund J.E."/>
            <person name="Kallscheuer N."/>
            <person name="Luecker S."/>
            <person name="Lage O.M."/>
            <person name="Pohl T."/>
            <person name="Merkel B.J."/>
            <person name="Hornburger P."/>
            <person name="Mueller R.-W."/>
            <person name="Bruemmer F."/>
            <person name="Labrenz M."/>
            <person name="Spormann A.M."/>
            <person name="Op den Camp H."/>
            <person name="Overmann J."/>
            <person name="Amann R."/>
            <person name="Jetten M.S.M."/>
            <person name="Mascher T."/>
            <person name="Medema M.H."/>
            <person name="Devos D.P."/>
            <person name="Kaster A.-K."/>
            <person name="Ovreas L."/>
            <person name="Rohde M."/>
            <person name="Galperin M.Y."/>
            <person name="Jogler C."/>
        </authorList>
    </citation>
    <scope>NUCLEOTIDE SEQUENCE [LARGE SCALE GENOMIC DNA]</scope>
    <source>
        <strain evidence="2 3">ElP</strain>
    </source>
</reference>
<dbReference type="PANTHER" id="PTHR39336:SF1">
    <property type="entry name" value="PYRIDOXAMINE PHOSPHATE OXIDASE FAMILY PROTEIN (AFU_ORTHOLOGUE AFUA_6G11440)"/>
    <property type="match status" value="1"/>
</dbReference>
<keyword evidence="3" id="KW-1185">Reference proteome</keyword>
<feature type="domain" description="Pyridoxamine 5'-phosphate oxidase N-terminal" evidence="1">
    <location>
        <begin position="8"/>
        <end position="132"/>
    </location>
</feature>
<evidence type="ECO:0000259" key="1">
    <source>
        <dbReference type="Pfam" id="PF01243"/>
    </source>
</evidence>
<dbReference type="InterPro" id="IPR011576">
    <property type="entry name" value="Pyridox_Oxase_N"/>
</dbReference>
<dbReference type="KEGG" id="tpla:ElP_48150"/>
<proteinExistence type="predicted"/>
<evidence type="ECO:0000313" key="2">
    <source>
        <dbReference type="EMBL" id="QDV36885.1"/>
    </source>
</evidence>
<organism evidence="2 3">
    <name type="scientific">Tautonia plasticadhaerens</name>
    <dbReference type="NCBI Taxonomy" id="2527974"/>
    <lineage>
        <taxon>Bacteria</taxon>
        <taxon>Pseudomonadati</taxon>
        <taxon>Planctomycetota</taxon>
        <taxon>Planctomycetia</taxon>
        <taxon>Isosphaerales</taxon>
        <taxon>Isosphaeraceae</taxon>
        <taxon>Tautonia</taxon>
    </lineage>
</organism>
<dbReference type="AlphaFoldDB" id="A0A518H7U9"/>
<evidence type="ECO:0000313" key="3">
    <source>
        <dbReference type="Proteomes" id="UP000317835"/>
    </source>
</evidence>
<dbReference type="PANTHER" id="PTHR39336">
    <property type="entry name" value="PYRIDOXAMINE PHOSPHATE OXIDASE FAMILY PROTEIN (AFU_ORTHOLOGUE AFUA_6G11440)"/>
    <property type="match status" value="1"/>
</dbReference>
<sequence>MGKVYDGIDDRLADFLVRQHVFFVGTSPTDPDGHLNVSPKGLDTFRLLGPRSVAYLDLTGSGIETVAHLRDNGRITLMFCAFEGRPLIVRLYGRGRVVEPGDGEWGGLIARFPEYPGVRSVIVVEVERVADSCGYAVPLYEYRGERSQLIAYAEKKGPEGMEQYKARKNRASIDGLAGLRMDRLADQGATGT</sequence>
<dbReference type="OrthoDB" id="115989at2"/>